<gene>
    <name evidence="1" type="ORF">M378DRAFT_182604</name>
</gene>
<dbReference type="HOGENOM" id="CLU_2157737_0_0_1"/>
<name>A0A0C2WDZ2_AMAMK</name>
<dbReference type="EMBL" id="KN818845">
    <property type="protein sequence ID" value="KIL54273.1"/>
    <property type="molecule type" value="Genomic_DNA"/>
</dbReference>
<evidence type="ECO:0000313" key="1">
    <source>
        <dbReference type="EMBL" id="KIL54273.1"/>
    </source>
</evidence>
<sequence>MAIRMIDRWEHSEEEKSVSALRAHGCVHQERVPPDVNLERIGGPSPSCLDKVQWGAVQGHVRGTSCAKGMATKRGVTECVQVPQEPRASRWTAVLAEPELRVVWELVITAT</sequence>
<evidence type="ECO:0000313" key="2">
    <source>
        <dbReference type="Proteomes" id="UP000054549"/>
    </source>
</evidence>
<dbReference type="AlphaFoldDB" id="A0A0C2WDZ2"/>
<protein>
    <submittedName>
        <fullName evidence="1">Uncharacterized protein</fullName>
    </submittedName>
</protein>
<accession>A0A0C2WDZ2</accession>
<dbReference type="Proteomes" id="UP000054549">
    <property type="component" value="Unassembled WGS sequence"/>
</dbReference>
<dbReference type="InParanoid" id="A0A0C2WDZ2"/>
<proteinExistence type="predicted"/>
<organism evidence="1 2">
    <name type="scientific">Amanita muscaria (strain Koide BX008)</name>
    <dbReference type="NCBI Taxonomy" id="946122"/>
    <lineage>
        <taxon>Eukaryota</taxon>
        <taxon>Fungi</taxon>
        <taxon>Dikarya</taxon>
        <taxon>Basidiomycota</taxon>
        <taxon>Agaricomycotina</taxon>
        <taxon>Agaricomycetes</taxon>
        <taxon>Agaricomycetidae</taxon>
        <taxon>Agaricales</taxon>
        <taxon>Pluteineae</taxon>
        <taxon>Amanitaceae</taxon>
        <taxon>Amanita</taxon>
    </lineage>
</organism>
<reference evidence="1 2" key="1">
    <citation type="submission" date="2014-04" db="EMBL/GenBank/DDBJ databases">
        <title>Evolutionary Origins and Diversification of the Mycorrhizal Mutualists.</title>
        <authorList>
            <consortium name="DOE Joint Genome Institute"/>
            <consortium name="Mycorrhizal Genomics Consortium"/>
            <person name="Kohler A."/>
            <person name="Kuo A."/>
            <person name="Nagy L.G."/>
            <person name="Floudas D."/>
            <person name="Copeland A."/>
            <person name="Barry K.W."/>
            <person name="Cichocki N."/>
            <person name="Veneault-Fourrey C."/>
            <person name="LaButti K."/>
            <person name="Lindquist E.A."/>
            <person name="Lipzen A."/>
            <person name="Lundell T."/>
            <person name="Morin E."/>
            <person name="Murat C."/>
            <person name="Riley R."/>
            <person name="Ohm R."/>
            <person name="Sun H."/>
            <person name="Tunlid A."/>
            <person name="Henrissat B."/>
            <person name="Grigoriev I.V."/>
            <person name="Hibbett D.S."/>
            <person name="Martin F."/>
        </authorList>
    </citation>
    <scope>NUCLEOTIDE SEQUENCE [LARGE SCALE GENOMIC DNA]</scope>
    <source>
        <strain evidence="1 2">Koide BX008</strain>
    </source>
</reference>
<keyword evidence="2" id="KW-1185">Reference proteome</keyword>